<gene>
    <name evidence="1" type="ORF">GCM10023195_14780</name>
</gene>
<protein>
    <submittedName>
        <fullName evidence="1">Uncharacterized protein</fullName>
    </submittedName>
</protein>
<evidence type="ECO:0000313" key="2">
    <source>
        <dbReference type="Proteomes" id="UP001500212"/>
    </source>
</evidence>
<evidence type="ECO:0000313" key="1">
    <source>
        <dbReference type="EMBL" id="GAA4604354.1"/>
    </source>
</evidence>
<organism evidence="1 2">
    <name type="scientific">Actinoallomurus liliacearum</name>
    <dbReference type="NCBI Taxonomy" id="1080073"/>
    <lineage>
        <taxon>Bacteria</taxon>
        <taxon>Bacillati</taxon>
        <taxon>Actinomycetota</taxon>
        <taxon>Actinomycetes</taxon>
        <taxon>Streptosporangiales</taxon>
        <taxon>Thermomonosporaceae</taxon>
        <taxon>Actinoallomurus</taxon>
    </lineage>
</organism>
<sequence length="72" mass="7634">MDVVAVDAVAEEWVESELREQWANAVPRKLSLDDGQVVGLCSGFRAYASVVDDSRGELEGLGVLVSGLGVRG</sequence>
<accession>A0ABP8TES7</accession>
<reference evidence="2" key="1">
    <citation type="journal article" date="2019" name="Int. J. Syst. Evol. Microbiol.">
        <title>The Global Catalogue of Microorganisms (GCM) 10K type strain sequencing project: providing services to taxonomists for standard genome sequencing and annotation.</title>
        <authorList>
            <consortium name="The Broad Institute Genomics Platform"/>
            <consortium name="The Broad Institute Genome Sequencing Center for Infectious Disease"/>
            <person name="Wu L."/>
            <person name="Ma J."/>
        </authorList>
    </citation>
    <scope>NUCLEOTIDE SEQUENCE [LARGE SCALE GENOMIC DNA]</scope>
    <source>
        <strain evidence="2">JCM 17938</strain>
    </source>
</reference>
<dbReference type="EMBL" id="BAABHJ010000004">
    <property type="protein sequence ID" value="GAA4604354.1"/>
    <property type="molecule type" value="Genomic_DNA"/>
</dbReference>
<dbReference type="Proteomes" id="UP001500212">
    <property type="component" value="Unassembled WGS sequence"/>
</dbReference>
<comment type="caution">
    <text evidence="1">The sequence shown here is derived from an EMBL/GenBank/DDBJ whole genome shotgun (WGS) entry which is preliminary data.</text>
</comment>
<keyword evidence="2" id="KW-1185">Reference proteome</keyword>
<name>A0ABP8TES7_9ACTN</name>
<proteinExistence type="predicted"/>